<dbReference type="eggNOG" id="COG0863">
    <property type="taxonomic scope" value="Bacteria"/>
</dbReference>
<dbReference type="PANTHER" id="PTHR13370:SF3">
    <property type="entry name" value="TRNA (GUANINE(10)-N2)-METHYLTRANSFERASE HOMOLOG"/>
    <property type="match status" value="1"/>
</dbReference>
<dbReference type="InterPro" id="IPR001091">
    <property type="entry name" value="RM_Methyltransferase"/>
</dbReference>
<dbReference type="Pfam" id="PF01555">
    <property type="entry name" value="N6_N4_Mtase"/>
    <property type="match status" value="1"/>
</dbReference>
<dbReference type="REBASE" id="30874">
    <property type="entry name" value="M.Ral7ORF3549P"/>
</dbReference>
<keyword evidence="7" id="KW-0614">Plasmid</keyword>
<dbReference type="KEGG" id="ral:Rumal_3549"/>
<keyword evidence="2 7" id="KW-0489">Methyltransferase</keyword>
<dbReference type="InterPro" id="IPR029063">
    <property type="entry name" value="SAM-dependent_MTases_sf"/>
</dbReference>
<keyword evidence="4" id="KW-0680">Restriction system</keyword>
<dbReference type="GO" id="GO:0003677">
    <property type="term" value="F:DNA binding"/>
    <property type="evidence" value="ECO:0007669"/>
    <property type="project" value="InterPro"/>
</dbReference>
<name>E6UJZ5_RUMA7</name>
<evidence type="ECO:0000256" key="3">
    <source>
        <dbReference type="ARBA" id="ARBA00022679"/>
    </source>
</evidence>
<evidence type="ECO:0000256" key="1">
    <source>
        <dbReference type="ARBA" id="ARBA00006594"/>
    </source>
</evidence>
<proteinExistence type="inferred from homology"/>
<dbReference type="PROSITE" id="PS00092">
    <property type="entry name" value="N6_MTASE"/>
    <property type="match status" value="1"/>
</dbReference>
<evidence type="ECO:0000313" key="7">
    <source>
        <dbReference type="EMBL" id="ADU23991.1"/>
    </source>
</evidence>
<reference evidence="8" key="1">
    <citation type="journal article" date="2011" name="J. Bacteriol.">
        <title>Complete genome of the cellulolytic ruminal bacterium Ruminococcus albus 7.</title>
        <authorList>
            <person name="Suen G."/>
            <person name="Stevenson D.M."/>
            <person name="Bruce D.C."/>
            <person name="Chertkov O."/>
            <person name="Copeland A."/>
            <person name="Cheng J.F."/>
            <person name="Detter C."/>
            <person name="Detter J.C."/>
            <person name="Goodwin L.A."/>
            <person name="Han C.S."/>
            <person name="Hauser L.J."/>
            <person name="Ivanova N.N."/>
            <person name="Kyrpides N.C."/>
            <person name="Land M.L."/>
            <person name="Lapidus A."/>
            <person name="Lucas S."/>
            <person name="Ovchinnikova G."/>
            <person name="Pitluck S."/>
            <person name="Tapia R."/>
            <person name="Woyke T."/>
            <person name="Boyum J."/>
            <person name="Mead D."/>
            <person name="Weimer P.J."/>
        </authorList>
    </citation>
    <scope>NUCLEOTIDE SEQUENCE [LARGE SCALE GENOMIC DNA]</scope>
    <source>
        <strain evidence="8">ATCC 27210 / DSM 20455 / JCM 14654 / NCDO 2250 / 7</strain>
        <plasmid evidence="8">pRUMAL01</plasmid>
    </source>
</reference>
<dbReference type="SUPFAM" id="SSF53335">
    <property type="entry name" value="S-adenosyl-L-methionine-dependent methyltransferases"/>
    <property type="match status" value="1"/>
</dbReference>
<dbReference type="Gene3D" id="3.40.50.150">
    <property type="entry name" value="Vaccinia Virus protein VP39"/>
    <property type="match status" value="1"/>
</dbReference>
<dbReference type="GO" id="GO:0005737">
    <property type="term" value="C:cytoplasm"/>
    <property type="evidence" value="ECO:0007669"/>
    <property type="project" value="TreeGrafter"/>
</dbReference>
<dbReference type="Proteomes" id="UP000006919">
    <property type="component" value="Plasmid pRUMAL01"/>
</dbReference>
<dbReference type="RefSeq" id="WP_013483540.1">
    <property type="nucleotide sequence ID" value="NC_014824.1"/>
</dbReference>
<dbReference type="GO" id="GO:0009307">
    <property type="term" value="P:DNA restriction-modification system"/>
    <property type="evidence" value="ECO:0007669"/>
    <property type="project" value="UniProtKB-KW"/>
</dbReference>
<dbReference type="EC" id="2.1.1.-" evidence="5"/>
<dbReference type="GO" id="GO:0008170">
    <property type="term" value="F:N-methyltransferase activity"/>
    <property type="evidence" value="ECO:0007669"/>
    <property type="project" value="InterPro"/>
</dbReference>
<evidence type="ECO:0000313" key="8">
    <source>
        <dbReference type="Proteomes" id="UP000006919"/>
    </source>
</evidence>
<organism evidence="7 8">
    <name type="scientific">Ruminococcus albus (strain ATCC 27210 / DSM 20455 / JCM 14654 / NCDO 2250 / 7)</name>
    <dbReference type="NCBI Taxonomy" id="697329"/>
    <lineage>
        <taxon>Bacteria</taxon>
        <taxon>Bacillati</taxon>
        <taxon>Bacillota</taxon>
        <taxon>Clostridia</taxon>
        <taxon>Eubacteriales</taxon>
        <taxon>Oscillospiraceae</taxon>
        <taxon>Ruminococcus</taxon>
    </lineage>
</organism>
<evidence type="ECO:0000259" key="6">
    <source>
        <dbReference type="Pfam" id="PF01555"/>
    </source>
</evidence>
<evidence type="ECO:0000256" key="2">
    <source>
        <dbReference type="ARBA" id="ARBA00022603"/>
    </source>
</evidence>
<evidence type="ECO:0000256" key="5">
    <source>
        <dbReference type="RuleBase" id="RU362026"/>
    </source>
</evidence>
<protein>
    <recommendedName>
        <fullName evidence="5">Methyltransferase</fullName>
        <ecNumber evidence="5">2.1.1.-</ecNumber>
    </recommendedName>
</protein>
<dbReference type="PRINTS" id="PR00508">
    <property type="entry name" value="S21N4MTFRASE"/>
</dbReference>
<geneLocation type="plasmid" evidence="7 8">
    <name>pRUMAL01</name>
</geneLocation>
<evidence type="ECO:0000256" key="4">
    <source>
        <dbReference type="ARBA" id="ARBA00022747"/>
    </source>
</evidence>
<dbReference type="GO" id="GO:0032259">
    <property type="term" value="P:methylation"/>
    <property type="evidence" value="ECO:0007669"/>
    <property type="project" value="UniProtKB-KW"/>
</dbReference>
<dbReference type="eggNOG" id="COG4123">
    <property type="taxonomic scope" value="Bacteria"/>
</dbReference>
<sequence>MTLIQKVIRLLSINHDGLTTKELYEKLPEYSPTGIRGVISRYLRTNETPAFERKEAGVFVLIEVIKAEKNEEGISLSYRASYDTLENGSVDLFYKDVFVENEMIEEGVYEQRRAFADEQDFFNAKINLQAVLAHADAKTILNKLKTESFDMILTDPPYRVISGGTGGKNAPKGMLSKNDGKIFDNNDIQFDEYIPECYRVLKPDRQAYFFTNFLNLQQLIEAVQRSGFKVHNLLVWLKNNATPNRWYMKNCENVLFCYKGKAKAISNCGSKTVHQFDNIKGPKLHETEKPVELLKMYIENSTEEGEWILDPFAGSGSTMAASLLLNRKVFTCEIDKKYLNVIKTRAISILKSGEDDRNLVV</sequence>
<dbReference type="HOGENOM" id="CLU_884729_0_0_9"/>
<feature type="domain" description="DNA methylase N-4/N-6" evidence="6">
    <location>
        <begin position="150"/>
        <end position="343"/>
    </location>
</feature>
<dbReference type="InterPro" id="IPR002941">
    <property type="entry name" value="DNA_methylase_N4/N6"/>
</dbReference>
<gene>
    <name evidence="7" type="ordered locus">Rumal_3549</name>
</gene>
<dbReference type="InterPro" id="IPR002052">
    <property type="entry name" value="DNA_methylase_N6_adenine_CS"/>
</dbReference>
<dbReference type="OrthoDB" id="9773571at2"/>
<dbReference type="AlphaFoldDB" id="E6UJZ5"/>
<dbReference type="PANTHER" id="PTHR13370">
    <property type="entry name" value="RNA METHYLASE-RELATED"/>
    <property type="match status" value="1"/>
</dbReference>
<accession>E6UJZ5</accession>
<dbReference type="EMBL" id="CP002404">
    <property type="protein sequence ID" value="ADU23991.1"/>
    <property type="molecule type" value="Genomic_DNA"/>
</dbReference>
<comment type="similarity">
    <text evidence="1 5">Belongs to the N(4)/N(6)-methyltransferase family.</text>
</comment>
<keyword evidence="3" id="KW-0808">Transferase</keyword>